<keyword evidence="3" id="KW-1185">Reference proteome</keyword>
<feature type="transmembrane region" description="Helical" evidence="1">
    <location>
        <begin position="20"/>
        <end position="52"/>
    </location>
</feature>
<accession>A0A1W5D633</accession>
<keyword evidence="1" id="KW-1133">Transmembrane helix</keyword>
<reference evidence="3" key="1">
    <citation type="submission" date="2017-03" db="EMBL/GenBank/DDBJ databases">
        <authorList>
            <person name="Sharma R."/>
            <person name="Thines M."/>
        </authorList>
    </citation>
    <scope>NUCLEOTIDE SEQUENCE [LARGE SCALE GENOMIC DNA]</scope>
</reference>
<dbReference type="PROSITE" id="PS51257">
    <property type="entry name" value="PROKAR_LIPOPROTEIN"/>
    <property type="match status" value="1"/>
</dbReference>
<dbReference type="InterPro" id="IPR052455">
    <property type="entry name" value="Tricalbin_domain"/>
</dbReference>
<dbReference type="EMBL" id="FWEW01002503">
    <property type="protein sequence ID" value="SLM38491.1"/>
    <property type="molecule type" value="Genomic_DNA"/>
</dbReference>
<proteinExistence type="predicted"/>
<keyword evidence="1" id="KW-0812">Transmembrane</keyword>
<dbReference type="PANTHER" id="PTHR46980:SF2">
    <property type="entry name" value="TRICALBIN-1-RELATED"/>
    <property type="match status" value="1"/>
</dbReference>
<evidence type="ECO:0000256" key="1">
    <source>
        <dbReference type="SAM" id="Phobius"/>
    </source>
</evidence>
<keyword evidence="1" id="KW-0472">Membrane</keyword>
<name>A0A1W5D633_9LECA</name>
<organism evidence="2 3">
    <name type="scientific">Lasallia pustulata</name>
    <dbReference type="NCBI Taxonomy" id="136370"/>
    <lineage>
        <taxon>Eukaryota</taxon>
        <taxon>Fungi</taxon>
        <taxon>Dikarya</taxon>
        <taxon>Ascomycota</taxon>
        <taxon>Pezizomycotina</taxon>
        <taxon>Lecanoromycetes</taxon>
        <taxon>OSLEUM clade</taxon>
        <taxon>Umbilicariomycetidae</taxon>
        <taxon>Umbilicariales</taxon>
        <taxon>Umbilicariaceae</taxon>
        <taxon>Lasallia</taxon>
    </lineage>
</organism>
<dbReference type="AlphaFoldDB" id="A0A1W5D633"/>
<dbReference type="Proteomes" id="UP000192927">
    <property type="component" value="Unassembled WGS sequence"/>
</dbReference>
<dbReference type="PANTHER" id="PTHR46980">
    <property type="entry name" value="TRICALBIN-1-RELATED"/>
    <property type="match status" value="1"/>
</dbReference>
<evidence type="ECO:0000313" key="3">
    <source>
        <dbReference type="Proteomes" id="UP000192927"/>
    </source>
</evidence>
<sequence length="124" mass="14258">MLEGKLDDKFFGDWYHNTAVIIFACLSSWIIALLGGGLAWVTLVMVCCGTYYRTSLRRVRRNFRDDITREMAKTRLENDHESLEWINSFLVKFWPIYAPQLAMGIIQYEATSAGARQDISADRG</sequence>
<protein>
    <submittedName>
        <fullName evidence="2">Membrane bound c2 domain-containing protein</fullName>
    </submittedName>
</protein>
<evidence type="ECO:0000313" key="2">
    <source>
        <dbReference type="EMBL" id="SLM38491.1"/>
    </source>
</evidence>